<keyword evidence="1" id="KW-1133">Transmembrane helix</keyword>
<keyword evidence="2" id="KW-1185">Reference proteome</keyword>
<protein>
    <submittedName>
        <fullName evidence="3">Uncharacterized protein</fullName>
    </submittedName>
</protein>
<evidence type="ECO:0000313" key="2">
    <source>
        <dbReference type="Proteomes" id="UP000887565"/>
    </source>
</evidence>
<organism evidence="2 3">
    <name type="scientific">Romanomermis culicivorax</name>
    <name type="common">Nematode worm</name>
    <dbReference type="NCBI Taxonomy" id="13658"/>
    <lineage>
        <taxon>Eukaryota</taxon>
        <taxon>Metazoa</taxon>
        <taxon>Ecdysozoa</taxon>
        <taxon>Nematoda</taxon>
        <taxon>Enoplea</taxon>
        <taxon>Dorylaimia</taxon>
        <taxon>Mermithida</taxon>
        <taxon>Mermithoidea</taxon>
        <taxon>Mermithidae</taxon>
        <taxon>Romanomermis</taxon>
    </lineage>
</organism>
<proteinExistence type="predicted"/>
<sequence>MHIYHSLVLLVFTSIIYALLFICSLLTRTTMLEILCIVHNKYRSKPANYWDLQIEPDSLANFENSQINKLCFCTWACDSLIVFVNVLFIFGYTPEKRAEDDFLRRWRDDFRERSIQLYVIYGGESYQKDNIYEKWLKNNLING</sequence>
<keyword evidence="1" id="KW-0812">Transmembrane</keyword>
<dbReference type="WBParaSite" id="nRc.2.0.1.t38560-RA">
    <property type="protein sequence ID" value="nRc.2.0.1.t38560-RA"/>
    <property type="gene ID" value="nRc.2.0.1.g38560"/>
</dbReference>
<name>A0A915KL62_ROMCU</name>
<evidence type="ECO:0000313" key="3">
    <source>
        <dbReference type="WBParaSite" id="nRc.2.0.1.t38560-RA"/>
    </source>
</evidence>
<keyword evidence="1" id="KW-0472">Membrane</keyword>
<dbReference type="Proteomes" id="UP000887565">
    <property type="component" value="Unplaced"/>
</dbReference>
<evidence type="ECO:0000256" key="1">
    <source>
        <dbReference type="SAM" id="Phobius"/>
    </source>
</evidence>
<reference evidence="3" key="1">
    <citation type="submission" date="2022-11" db="UniProtKB">
        <authorList>
            <consortium name="WormBaseParasite"/>
        </authorList>
    </citation>
    <scope>IDENTIFICATION</scope>
</reference>
<feature type="transmembrane region" description="Helical" evidence="1">
    <location>
        <begin position="7"/>
        <end position="27"/>
    </location>
</feature>
<dbReference type="AlphaFoldDB" id="A0A915KL62"/>
<accession>A0A915KL62</accession>